<reference evidence="3 4" key="1">
    <citation type="submission" date="2022-06" db="EMBL/GenBank/DDBJ databases">
        <title>Isolation of gut microbiota from human fecal samples.</title>
        <authorList>
            <person name="Pamer E.G."/>
            <person name="Barat B."/>
            <person name="Waligurski E."/>
            <person name="Medina S."/>
            <person name="Paddock L."/>
            <person name="Mostad J."/>
        </authorList>
    </citation>
    <scope>NUCLEOTIDE SEQUENCE [LARGE SCALE GENOMIC DNA]</scope>
    <source>
        <strain evidence="3 4">DFI.9.73</strain>
    </source>
</reference>
<keyword evidence="2" id="KW-0560">Oxidoreductase</keyword>
<dbReference type="Gene3D" id="3.40.50.720">
    <property type="entry name" value="NAD(P)-binding Rossmann-like Domain"/>
    <property type="match status" value="1"/>
</dbReference>
<keyword evidence="4" id="KW-1185">Reference proteome</keyword>
<dbReference type="PRINTS" id="PR00080">
    <property type="entry name" value="SDRFAMILY"/>
</dbReference>
<protein>
    <submittedName>
        <fullName evidence="3">SDR family oxidoreductase</fullName>
    </submittedName>
</protein>
<comment type="caution">
    <text evidence="3">The sequence shown here is derived from an EMBL/GenBank/DDBJ whole genome shotgun (WGS) entry which is preliminary data.</text>
</comment>
<dbReference type="PROSITE" id="PS00061">
    <property type="entry name" value="ADH_SHORT"/>
    <property type="match status" value="1"/>
</dbReference>
<proteinExistence type="inferred from homology"/>
<dbReference type="InterPro" id="IPR036291">
    <property type="entry name" value="NAD(P)-bd_dom_sf"/>
</dbReference>
<organism evidence="3 4">
    <name type="scientific">Neglectibacter timonensis</name>
    <dbReference type="NCBI Taxonomy" id="1776382"/>
    <lineage>
        <taxon>Bacteria</taxon>
        <taxon>Bacillati</taxon>
        <taxon>Bacillota</taxon>
        <taxon>Clostridia</taxon>
        <taxon>Eubacteriales</taxon>
        <taxon>Oscillospiraceae</taxon>
        <taxon>Neglectibacter</taxon>
    </lineage>
</organism>
<dbReference type="RefSeq" id="WP_066865646.1">
    <property type="nucleotide sequence ID" value="NZ_CABKVV010000014.1"/>
</dbReference>
<name>A0ABT1RWI8_9FIRM</name>
<accession>A0ABT1RWI8</accession>
<evidence type="ECO:0000256" key="1">
    <source>
        <dbReference type="ARBA" id="ARBA00006484"/>
    </source>
</evidence>
<dbReference type="CDD" id="cd08935">
    <property type="entry name" value="mannonate_red_SDR_c"/>
    <property type="match status" value="1"/>
</dbReference>
<gene>
    <name evidence="3" type="ORF">NE695_03795</name>
</gene>
<dbReference type="InterPro" id="IPR020904">
    <property type="entry name" value="Sc_DH/Rdtase_CS"/>
</dbReference>
<dbReference type="InterPro" id="IPR002347">
    <property type="entry name" value="SDR_fam"/>
</dbReference>
<dbReference type="PANTHER" id="PTHR42760">
    <property type="entry name" value="SHORT-CHAIN DEHYDROGENASES/REDUCTASES FAMILY MEMBER"/>
    <property type="match status" value="1"/>
</dbReference>
<dbReference type="GeneID" id="90533021"/>
<evidence type="ECO:0000313" key="4">
    <source>
        <dbReference type="Proteomes" id="UP001524473"/>
    </source>
</evidence>
<evidence type="ECO:0000256" key="2">
    <source>
        <dbReference type="ARBA" id="ARBA00023002"/>
    </source>
</evidence>
<sequence length="284" mass="30201">MLQLPFTVDLHGKVAVVTGAGGVLCSMFARALAQCGAQVALLDINEEAAKKNAEEINSEGFTAKGYACNVLEKASCEAAREHIRLDFGTCDILLNGAGGNNPRATTDKEYYEPGDISREDIKTFFNLDPAGVEFVFNLNFLGTLIPTQVFAPDMLGKEDVSILNISSMNAYTPLTKIPAYSGAKAAISNFTQWLAVHFADSGIRVNAIAPGFLVSNQNRALLFHEDGSPTPRTDKILAGTPMKRFGDAEELIGGVLFLLSKPAASFVTGVVLPIDGGFSAYSGV</sequence>
<dbReference type="PRINTS" id="PR00081">
    <property type="entry name" value="GDHRDH"/>
</dbReference>
<comment type="similarity">
    <text evidence="1">Belongs to the short-chain dehydrogenases/reductases (SDR) family.</text>
</comment>
<dbReference type="Pfam" id="PF13561">
    <property type="entry name" value="adh_short_C2"/>
    <property type="match status" value="1"/>
</dbReference>
<dbReference type="EMBL" id="JANFZH010000006">
    <property type="protein sequence ID" value="MCQ4839037.1"/>
    <property type="molecule type" value="Genomic_DNA"/>
</dbReference>
<evidence type="ECO:0000313" key="3">
    <source>
        <dbReference type="EMBL" id="MCQ4839037.1"/>
    </source>
</evidence>
<dbReference type="Proteomes" id="UP001524473">
    <property type="component" value="Unassembled WGS sequence"/>
</dbReference>
<dbReference type="SUPFAM" id="SSF51735">
    <property type="entry name" value="NAD(P)-binding Rossmann-fold domains"/>
    <property type="match status" value="1"/>
</dbReference>
<dbReference type="NCBIfam" id="NF006132">
    <property type="entry name" value="PRK08277.1"/>
    <property type="match status" value="1"/>
</dbReference>
<dbReference type="PANTHER" id="PTHR42760:SF115">
    <property type="entry name" value="3-OXOACYL-[ACYL-CARRIER-PROTEIN] REDUCTASE FABG"/>
    <property type="match status" value="1"/>
</dbReference>